<dbReference type="GO" id="GO:0033116">
    <property type="term" value="C:endoplasmic reticulum-Golgi intermediate compartment membrane"/>
    <property type="evidence" value="ECO:0007669"/>
    <property type="project" value="UniProtKB-SubCell"/>
</dbReference>
<dbReference type="GO" id="GO:0070072">
    <property type="term" value="P:vacuolar proton-transporting V-type ATPase complex assembly"/>
    <property type="evidence" value="ECO:0007669"/>
    <property type="project" value="UniProtKB-UniRule"/>
</dbReference>
<keyword evidence="8" id="KW-1185">Reference proteome</keyword>
<comment type="subcellular location">
    <subcellularLocation>
        <location evidence="6">Endoplasmic reticulum membrane</location>
        <topology evidence="6">Multi-pass membrane protein</topology>
    </subcellularLocation>
    <subcellularLocation>
        <location evidence="6">Endoplasmic reticulum-Golgi intermediate compartment membrane</location>
        <topology evidence="6">Multi-pass membrane protein</topology>
    </subcellularLocation>
    <subcellularLocation>
        <location evidence="6">Cytoplasmic vesicle</location>
        <location evidence="6">COPII-coated vesicle membrane</location>
        <topology evidence="6">Multi-pass membrane protein</topology>
    </subcellularLocation>
</comment>
<dbReference type="InterPro" id="IPR019013">
    <property type="entry name" value="Vma21"/>
</dbReference>
<evidence type="ECO:0000256" key="4">
    <source>
        <dbReference type="ARBA" id="ARBA00023136"/>
    </source>
</evidence>
<reference evidence="7 8" key="1">
    <citation type="journal article" date="2017" name="Genome Biol. Evol.">
        <title>Phytophthora megakarya and P. palmivora, closely related causal agents of cacao black pod rot, underwent increases in genome sizes and gene numbers by different mechanisms.</title>
        <authorList>
            <person name="Ali S.S."/>
            <person name="Shao J."/>
            <person name="Lary D.J."/>
            <person name="Kronmiller B."/>
            <person name="Shen D."/>
            <person name="Strem M.D."/>
            <person name="Amoako-Attah I."/>
            <person name="Akrofi A.Y."/>
            <person name="Begoude B.A."/>
            <person name="Ten Hoopen G.M."/>
            <person name="Coulibaly K."/>
            <person name="Kebe B.I."/>
            <person name="Melnick R.L."/>
            <person name="Guiltinan M.J."/>
            <person name="Tyler B.M."/>
            <person name="Meinhardt L.W."/>
            <person name="Bailey B.A."/>
        </authorList>
    </citation>
    <scope>NUCLEOTIDE SEQUENCE [LARGE SCALE GENOMIC DNA]</scope>
    <source>
        <strain evidence="8">sbr112.9</strain>
    </source>
</reference>
<keyword evidence="3 6" id="KW-1133">Transmembrane helix</keyword>
<evidence type="ECO:0000256" key="3">
    <source>
        <dbReference type="ARBA" id="ARBA00022989"/>
    </source>
</evidence>
<proteinExistence type="inferred from homology"/>
<sequence length="114" mass="12709">MSSDTTSLSGIQRRAAGNRAHNRMVLQKLVVFSLLMFVVPLTTFYTVRSLFTPGKQLHWHLRSPGSQYADAWSGFSAVLAVNIVIGLYILSAWKEDDEKEVAPPVGRFAKAKEQ</sequence>
<dbReference type="OrthoDB" id="160405at2759"/>
<evidence type="ECO:0000313" key="8">
    <source>
        <dbReference type="Proteomes" id="UP000237271"/>
    </source>
</evidence>
<dbReference type="PANTHER" id="PTHR31792:SF3">
    <property type="entry name" value="VACUOLAR ATPASE ASSEMBLY INTEGRAL MEMBRANE PROTEIN VMA21"/>
    <property type="match status" value="1"/>
</dbReference>
<comment type="function">
    <text evidence="6">Required for the assembly of the V0 complex of the vacuolar ATPase (V-ATPase) in the endoplasmic reticulum.</text>
</comment>
<dbReference type="HAMAP" id="MF_03058">
    <property type="entry name" value="VMA21"/>
    <property type="match status" value="1"/>
</dbReference>
<comment type="similarity">
    <text evidence="6">Belongs to the VMA21 family.</text>
</comment>
<dbReference type="GO" id="GO:0005789">
    <property type="term" value="C:endoplasmic reticulum membrane"/>
    <property type="evidence" value="ECO:0007669"/>
    <property type="project" value="UniProtKB-SubCell"/>
</dbReference>
<feature type="transmembrane region" description="Helical" evidence="6">
    <location>
        <begin position="29"/>
        <end position="51"/>
    </location>
</feature>
<name>A0A2P4YN21_9STRA</name>
<dbReference type="Pfam" id="PF09446">
    <property type="entry name" value="VMA21"/>
    <property type="match status" value="1"/>
</dbReference>
<keyword evidence="4 6" id="KW-0472">Membrane</keyword>
<evidence type="ECO:0000256" key="5">
    <source>
        <dbReference type="ARBA" id="ARBA00023329"/>
    </source>
</evidence>
<accession>A0A2P4YN21</accession>
<dbReference type="Proteomes" id="UP000237271">
    <property type="component" value="Unassembled WGS sequence"/>
</dbReference>
<organism evidence="7 8">
    <name type="scientific">Phytophthora palmivora</name>
    <dbReference type="NCBI Taxonomy" id="4796"/>
    <lineage>
        <taxon>Eukaryota</taxon>
        <taxon>Sar</taxon>
        <taxon>Stramenopiles</taxon>
        <taxon>Oomycota</taxon>
        <taxon>Peronosporomycetes</taxon>
        <taxon>Peronosporales</taxon>
        <taxon>Peronosporaceae</taxon>
        <taxon>Phytophthora</taxon>
    </lineage>
</organism>
<evidence type="ECO:0000313" key="7">
    <source>
        <dbReference type="EMBL" id="POM79194.1"/>
    </source>
</evidence>
<dbReference type="AlphaFoldDB" id="A0A2P4YN21"/>
<dbReference type="GO" id="GO:0012507">
    <property type="term" value="C:ER to Golgi transport vesicle membrane"/>
    <property type="evidence" value="ECO:0007669"/>
    <property type="project" value="UniProtKB-SubCell"/>
</dbReference>
<evidence type="ECO:0000256" key="1">
    <source>
        <dbReference type="ARBA" id="ARBA00022692"/>
    </source>
</evidence>
<protein>
    <recommendedName>
        <fullName evidence="6">Vacuolar ATPase assembly integral membrane protein VMA21 homolog</fullName>
    </recommendedName>
</protein>
<keyword evidence="5 6" id="KW-0968">Cytoplasmic vesicle</keyword>
<gene>
    <name evidence="7" type="ORF">PHPALM_3189</name>
</gene>
<evidence type="ECO:0000256" key="6">
    <source>
        <dbReference type="HAMAP-Rule" id="MF_03058"/>
    </source>
</evidence>
<comment type="caution">
    <text evidence="7">The sequence shown here is derived from an EMBL/GenBank/DDBJ whole genome shotgun (WGS) entry which is preliminary data.</text>
</comment>
<keyword evidence="2 6" id="KW-0256">Endoplasmic reticulum</keyword>
<keyword evidence="1 6" id="KW-0812">Transmembrane</keyword>
<evidence type="ECO:0000256" key="2">
    <source>
        <dbReference type="ARBA" id="ARBA00022824"/>
    </source>
</evidence>
<dbReference type="PANTHER" id="PTHR31792">
    <property type="entry name" value="VACUOLAR ATPASE ASSEMBLY INTEGRAL MEMBRANE PROTEIN VMA21"/>
    <property type="match status" value="1"/>
</dbReference>
<feature type="transmembrane region" description="Helical" evidence="6">
    <location>
        <begin position="71"/>
        <end position="90"/>
    </location>
</feature>
<dbReference type="EMBL" id="NCKW01001828">
    <property type="protein sequence ID" value="POM79194.1"/>
    <property type="molecule type" value="Genomic_DNA"/>
</dbReference>